<dbReference type="Pfam" id="PF00043">
    <property type="entry name" value="GST_C"/>
    <property type="match status" value="1"/>
</dbReference>
<dbReference type="GO" id="GO:0016740">
    <property type="term" value="F:transferase activity"/>
    <property type="evidence" value="ECO:0007669"/>
    <property type="project" value="UniProtKB-KW"/>
</dbReference>
<comment type="similarity">
    <text evidence="1">Belongs to the GST superfamily.</text>
</comment>
<dbReference type="InterPro" id="IPR004046">
    <property type="entry name" value="GST_C"/>
</dbReference>
<dbReference type="SFLD" id="SFLDS00019">
    <property type="entry name" value="Glutathione_Transferase_(cytos"/>
    <property type="match status" value="1"/>
</dbReference>
<dbReference type="FunFam" id="3.40.30.10:FF:000039">
    <property type="entry name" value="Glutathione S-transferase domain"/>
    <property type="match status" value="1"/>
</dbReference>
<evidence type="ECO:0000256" key="1">
    <source>
        <dbReference type="ARBA" id="ARBA00007409"/>
    </source>
</evidence>
<evidence type="ECO:0000313" key="5">
    <source>
        <dbReference type="EMBL" id="NBG96127.1"/>
    </source>
</evidence>
<dbReference type="InterPro" id="IPR004045">
    <property type="entry name" value="Glutathione_S-Trfase_N"/>
</dbReference>
<feature type="domain" description="GST C-terminal" evidence="4">
    <location>
        <begin position="96"/>
        <end position="214"/>
    </location>
</feature>
<evidence type="ECO:0000259" key="4">
    <source>
        <dbReference type="PROSITE" id="PS50405"/>
    </source>
</evidence>
<dbReference type="PANTHER" id="PTHR44051:SF19">
    <property type="entry name" value="DISULFIDE-BOND OXIDOREDUCTASE YFCG"/>
    <property type="match status" value="1"/>
</dbReference>
<dbReference type="SFLD" id="SFLDG01150">
    <property type="entry name" value="Main.1:_Beta-like"/>
    <property type="match status" value="1"/>
</dbReference>
<dbReference type="Pfam" id="PF13417">
    <property type="entry name" value="GST_N_3"/>
    <property type="match status" value="1"/>
</dbReference>
<evidence type="ECO:0000313" key="6">
    <source>
        <dbReference type="Proteomes" id="UP000470384"/>
    </source>
</evidence>
<keyword evidence="2 5" id="KW-0808">Transferase</keyword>
<dbReference type="InterPro" id="IPR036249">
    <property type="entry name" value="Thioredoxin-like_sf"/>
</dbReference>
<dbReference type="OrthoDB" id="9810080at2"/>
<dbReference type="SFLD" id="SFLDG00358">
    <property type="entry name" value="Main_(cytGST)"/>
    <property type="match status" value="1"/>
</dbReference>
<dbReference type="InterPro" id="IPR036282">
    <property type="entry name" value="Glutathione-S-Trfase_C_sf"/>
</dbReference>
<dbReference type="Gene3D" id="1.20.1050.10">
    <property type="match status" value="1"/>
</dbReference>
<proteinExistence type="inferred from homology"/>
<dbReference type="PROSITE" id="PS50405">
    <property type="entry name" value="GST_CTER"/>
    <property type="match status" value="1"/>
</dbReference>
<dbReference type="InterPro" id="IPR010987">
    <property type="entry name" value="Glutathione-S-Trfase_C-like"/>
</dbReference>
<name>A0A845QCF2_9HYPH</name>
<sequence>MPPATAKIRLWGRNNSINVQKVIWACEELGVAYERVDAGGAFGGTDSDAYRAMNPNGLVPVIRDGEQVIWESNAIVRYLFAAYAPASGTGLHYPTDARVRAIEEQWMDWQATDFWPTMRPIFKGLIRKEDGIHATQIADATDATEARLAILDAQLEKAAFVAGKRFTMADIPVGLTVARWLKLPVDHKRHQHVESWFDAIRSRPAFRSVDIPLT</sequence>
<organism evidence="5 6">
    <name type="scientific">Pyruvatibacter mobilis</name>
    <dbReference type="NCBI Taxonomy" id="1712261"/>
    <lineage>
        <taxon>Bacteria</taxon>
        <taxon>Pseudomonadati</taxon>
        <taxon>Pseudomonadota</taxon>
        <taxon>Alphaproteobacteria</taxon>
        <taxon>Hyphomicrobiales</taxon>
        <taxon>Parvibaculaceae</taxon>
        <taxon>Pyruvatibacter</taxon>
    </lineage>
</organism>
<accession>A0A845QCF2</accession>
<evidence type="ECO:0000256" key="2">
    <source>
        <dbReference type="ARBA" id="ARBA00022679"/>
    </source>
</evidence>
<dbReference type="PANTHER" id="PTHR44051">
    <property type="entry name" value="GLUTATHIONE S-TRANSFERASE-RELATED"/>
    <property type="match status" value="1"/>
</dbReference>
<dbReference type="RefSeq" id="WP_160588088.1">
    <property type="nucleotide sequence ID" value="NZ_BMHN01000001.1"/>
</dbReference>
<dbReference type="Proteomes" id="UP000470384">
    <property type="component" value="Unassembled WGS sequence"/>
</dbReference>
<gene>
    <name evidence="5" type="ORF">GTQ45_10325</name>
</gene>
<dbReference type="SUPFAM" id="SSF47616">
    <property type="entry name" value="GST C-terminal domain-like"/>
    <property type="match status" value="1"/>
</dbReference>
<dbReference type="AlphaFoldDB" id="A0A845QCF2"/>
<reference evidence="5 6" key="1">
    <citation type="journal article" date="2016" name="Int. J. Syst. Evol. Microbiol.">
        <title>Pyruvatibacter mobilis gen. nov., sp. nov., a marine bacterium from the culture broth of Picochlorum sp. 122.</title>
        <authorList>
            <person name="Wang G."/>
            <person name="Tang M."/>
            <person name="Wu H."/>
            <person name="Dai S."/>
            <person name="Li T."/>
            <person name="Chen C."/>
            <person name="He H."/>
            <person name="Fan J."/>
            <person name="Xiang W."/>
            <person name="Li X."/>
        </authorList>
    </citation>
    <scope>NUCLEOTIDE SEQUENCE [LARGE SCALE GENOMIC DNA]</scope>
    <source>
        <strain evidence="5 6">GYP-11</strain>
    </source>
</reference>
<dbReference type="CDD" id="cd03047">
    <property type="entry name" value="GST_N_2"/>
    <property type="match status" value="1"/>
</dbReference>
<dbReference type="PROSITE" id="PS50404">
    <property type="entry name" value="GST_NTER"/>
    <property type="match status" value="1"/>
</dbReference>
<evidence type="ECO:0000259" key="3">
    <source>
        <dbReference type="PROSITE" id="PS50404"/>
    </source>
</evidence>
<dbReference type="EMBL" id="WXYQ01000006">
    <property type="protein sequence ID" value="NBG96127.1"/>
    <property type="molecule type" value="Genomic_DNA"/>
</dbReference>
<dbReference type="Gene3D" id="3.40.30.10">
    <property type="entry name" value="Glutaredoxin"/>
    <property type="match status" value="1"/>
</dbReference>
<dbReference type="InterPro" id="IPR040079">
    <property type="entry name" value="Glutathione_S-Trfase"/>
</dbReference>
<dbReference type="SUPFAM" id="SSF52833">
    <property type="entry name" value="Thioredoxin-like"/>
    <property type="match status" value="1"/>
</dbReference>
<comment type="caution">
    <text evidence="5">The sequence shown here is derived from an EMBL/GenBank/DDBJ whole genome shotgun (WGS) entry which is preliminary data.</text>
</comment>
<feature type="domain" description="GST N-terminal" evidence="3">
    <location>
        <begin position="6"/>
        <end position="87"/>
    </location>
</feature>
<protein>
    <submittedName>
        <fullName evidence="5">Glutathione S-transferase</fullName>
    </submittedName>
</protein>
<keyword evidence="6" id="KW-1185">Reference proteome</keyword>
<dbReference type="GeneID" id="300654838"/>